<feature type="domain" description="CCHC-type" evidence="3">
    <location>
        <begin position="127"/>
        <end position="142"/>
    </location>
</feature>
<feature type="compositionally biased region" description="Basic and acidic residues" evidence="2">
    <location>
        <begin position="63"/>
        <end position="74"/>
    </location>
</feature>
<evidence type="ECO:0000259" key="3">
    <source>
        <dbReference type="PROSITE" id="PS50158"/>
    </source>
</evidence>
<feature type="compositionally biased region" description="Basic and acidic residues" evidence="2">
    <location>
        <begin position="15"/>
        <end position="45"/>
    </location>
</feature>
<name>A0AAD8SDL2_LOLMU</name>
<feature type="region of interest" description="Disordered" evidence="2">
    <location>
        <begin position="356"/>
        <end position="441"/>
    </location>
</feature>
<protein>
    <recommendedName>
        <fullName evidence="3">CCHC-type domain-containing protein</fullName>
    </recommendedName>
</protein>
<proteinExistence type="predicted"/>
<comment type="caution">
    <text evidence="4">The sequence shown here is derived from an EMBL/GenBank/DDBJ whole genome shotgun (WGS) entry which is preliminary data.</text>
</comment>
<feature type="region of interest" description="Disordered" evidence="2">
    <location>
        <begin position="582"/>
        <end position="605"/>
    </location>
</feature>
<dbReference type="EMBL" id="JAUUTY010000004">
    <property type="protein sequence ID" value="KAK1649688.1"/>
    <property type="molecule type" value="Genomic_DNA"/>
</dbReference>
<feature type="compositionally biased region" description="Gly residues" evidence="2">
    <location>
        <begin position="417"/>
        <end position="429"/>
    </location>
</feature>
<keyword evidence="1" id="KW-0479">Metal-binding</keyword>
<dbReference type="PROSITE" id="PS50158">
    <property type="entry name" value="ZF_CCHC"/>
    <property type="match status" value="1"/>
</dbReference>
<dbReference type="PANTHER" id="PTHR33170">
    <property type="entry name" value="DUF4283 DOMAIN-CONTAINING PROTEIN-RELATED"/>
    <property type="match status" value="1"/>
</dbReference>
<dbReference type="PANTHER" id="PTHR33170:SF2">
    <property type="entry name" value="OS12G0531500 PROTEIN"/>
    <property type="match status" value="1"/>
</dbReference>
<feature type="compositionally biased region" description="Gly residues" evidence="2">
    <location>
        <begin position="360"/>
        <end position="369"/>
    </location>
</feature>
<keyword evidence="1" id="KW-0862">Zinc</keyword>
<gene>
    <name evidence="4" type="ORF">QYE76_067493</name>
</gene>
<sequence length="605" mass="65082">MGERGGGGDGRYKRRYDGYDEEAWRRDGGRRQQEEPRQRYQEPRYLDQGPGDWGPPPPWYEEEQQRKMKADAAKARNKVAANRGGGQCSGGHGVPAKAKGAAKGSAIPAKAKGKNKVSDKGPAAGECFRCGQEGHFQADCPNDPLCVLCSRAGHISANFPTRGRQLMLQTMGHAISGGGFYNIDVDPLPDQPTCDIFEAIIHFPAKALSVVQLSDELKALVDELWDWQVTRLSETEFSVRFPSRATLRMSTGSGKLYLPLSQCDTNIREAFTDPKPAKALPSVWVRLAGVPRVVMTRERLMACMTMVGRPVDVDELSLKKWKTEPIRMRFQCRYPERIKGTVQLFVNGEPFTIGVQAELGGAGGGGDGGPPNPPAPRDDGEDDEDSEERSSDMEAWNKHRKNGKSKAAPQASSQLGRGAGGASLAGLGGSSSAPQARRPAVDGLDQYGSNLSLLPDLCALRKELSPSIKEISKAMEMEQTRLEPEASILSGETMSQVTDPVGSWLLDSPCGDHRAQVGLSLPTQGNHAIAVASPEPMAGLVNEAPTPLADDALLKEATAAVSMAKGKRTKVVTVGITKTQTQLSTRNAGAASHIPALEKAQRRTA</sequence>
<dbReference type="Proteomes" id="UP001231189">
    <property type="component" value="Unassembled WGS sequence"/>
</dbReference>
<evidence type="ECO:0000313" key="4">
    <source>
        <dbReference type="EMBL" id="KAK1649688.1"/>
    </source>
</evidence>
<dbReference type="InterPro" id="IPR001878">
    <property type="entry name" value="Znf_CCHC"/>
</dbReference>
<dbReference type="AlphaFoldDB" id="A0AAD8SDL2"/>
<reference evidence="4" key="1">
    <citation type="submission" date="2023-07" db="EMBL/GenBank/DDBJ databases">
        <title>A chromosome-level genome assembly of Lolium multiflorum.</title>
        <authorList>
            <person name="Chen Y."/>
            <person name="Copetti D."/>
            <person name="Kolliker R."/>
            <person name="Studer B."/>
        </authorList>
    </citation>
    <scope>NUCLEOTIDE SEQUENCE</scope>
    <source>
        <strain evidence="4">02402/16</strain>
        <tissue evidence="4">Leaf</tissue>
    </source>
</reference>
<keyword evidence="5" id="KW-1185">Reference proteome</keyword>
<accession>A0AAD8SDL2</accession>
<dbReference type="Pfam" id="PF00098">
    <property type="entry name" value="zf-CCHC"/>
    <property type="match status" value="1"/>
</dbReference>
<dbReference type="InterPro" id="IPR036875">
    <property type="entry name" value="Znf_CCHC_sf"/>
</dbReference>
<evidence type="ECO:0000256" key="1">
    <source>
        <dbReference type="PROSITE-ProRule" id="PRU00047"/>
    </source>
</evidence>
<dbReference type="GO" id="GO:0008270">
    <property type="term" value="F:zinc ion binding"/>
    <property type="evidence" value="ECO:0007669"/>
    <property type="project" value="UniProtKB-KW"/>
</dbReference>
<dbReference type="GO" id="GO:0003676">
    <property type="term" value="F:nucleic acid binding"/>
    <property type="evidence" value="ECO:0007669"/>
    <property type="project" value="InterPro"/>
</dbReference>
<organism evidence="4 5">
    <name type="scientific">Lolium multiflorum</name>
    <name type="common">Italian ryegrass</name>
    <name type="synonym">Lolium perenne subsp. multiflorum</name>
    <dbReference type="NCBI Taxonomy" id="4521"/>
    <lineage>
        <taxon>Eukaryota</taxon>
        <taxon>Viridiplantae</taxon>
        <taxon>Streptophyta</taxon>
        <taxon>Embryophyta</taxon>
        <taxon>Tracheophyta</taxon>
        <taxon>Spermatophyta</taxon>
        <taxon>Magnoliopsida</taxon>
        <taxon>Liliopsida</taxon>
        <taxon>Poales</taxon>
        <taxon>Poaceae</taxon>
        <taxon>BOP clade</taxon>
        <taxon>Pooideae</taxon>
        <taxon>Poodae</taxon>
        <taxon>Poeae</taxon>
        <taxon>Poeae Chloroplast Group 2 (Poeae type)</taxon>
        <taxon>Loliodinae</taxon>
        <taxon>Loliinae</taxon>
        <taxon>Lolium</taxon>
    </lineage>
</organism>
<dbReference type="SMART" id="SM00343">
    <property type="entry name" value="ZnF_C2HC"/>
    <property type="match status" value="2"/>
</dbReference>
<dbReference type="SUPFAM" id="SSF57756">
    <property type="entry name" value="Retrovirus zinc finger-like domains"/>
    <property type="match status" value="1"/>
</dbReference>
<feature type="region of interest" description="Disordered" evidence="2">
    <location>
        <begin position="1"/>
        <end position="74"/>
    </location>
</feature>
<dbReference type="Gene3D" id="4.10.60.10">
    <property type="entry name" value="Zinc finger, CCHC-type"/>
    <property type="match status" value="1"/>
</dbReference>
<evidence type="ECO:0000256" key="2">
    <source>
        <dbReference type="SAM" id="MobiDB-lite"/>
    </source>
</evidence>
<evidence type="ECO:0000313" key="5">
    <source>
        <dbReference type="Proteomes" id="UP001231189"/>
    </source>
</evidence>
<feature type="compositionally biased region" description="Basic and acidic residues" evidence="2">
    <location>
        <begin position="388"/>
        <end position="397"/>
    </location>
</feature>
<keyword evidence="1" id="KW-0863">Zinc-finger</keyword>